<name>A0ABT5V0F1_9VIBR</name>
<dbReference type="InterPro" id="IPR012312">
    <property type="entry name" value="Hemerythrin-like"/>
</dbReference>
<feature type="domain" description="Hemerythrin-like" evidence="1">
    <location>
        <begin position="2"/>
        <end position="134"/>
    </location>
</feature>
<dbReference type="Gene3D" id="1.20.120.520">
    <property type="entry name" value="nmb1532 protein domain like"/>
    <property type="match status" value="1"/>
</dbReference>
<evidence type="ECO:0000313" key="2">
    <source>
        <dbReference type="EMBL" id="MDE1515140.1"/>
    </source>
</evidence>
<organism evidence="2 3">
    <name type="scientific">Vibrio chanodichtyis</name>
    <dbReference type="NCBI Taxonomy" id="3027932"/>
    <lineage>
        <taxon>Bacteria</taxon>
        <taxon>Pseudomonadati</taxon>
        <taxon>Pseudomonadota</taxon>
        <taxon>Gammaproteobacteria</taxon>
        <taxon>Vibrionales</taxon>
        <taxon>Vibrionaceae</taxon>
        <taxon>Vibrio</taxon>
    </lineage>
</organism>
<comment type="caution">
    <text evidence="2">The sequence shown here is derived from an EMBL/GenBank/DDBJ whole genome shotgun (WGS) entry which is preliminary data.</text>
</comment>
<evidence type="ECO:0000259" key="1">
    <source>
        <dbReference type="Pfam" id="PF01814"/>
    </source>
</evidence>
<dbReference type="PANTHER" id="PTHR39966:SF1">
    <property type="entry name" value="HEMERYTHRIN-LIKE DOMAIN-CONTAINING PROTEIN"/>
    <property type="match status" value="1"/>
</dbReference>
<keyword evidence="3" id="KW-1185">Reference proteome</keyword>
<reference evidence="2 3" key="1">
    <citation type="submission" date="2023-02" db="EMBL/GenBank/DDBJ databases">
        <title>Vibrio intestini sp. nov., a close relative of Vibrio cholerae isolated from the intestine of Healthy Culter dabryi.</title>
        <authorList>
            <person name="Wu N."/>
        </authorList>
    </citation>
    <scope>NUCLEOTIDE SEQUENCE [LARGE SCALE GENOMIC DNA]</scope>
    <source>
        <strain evidence="2 3">DSL-7</strain>
    </source>
</reference>
<dbReference type="EMBL" id="JARBFT010000007">
    <property type="protein sequence ID" value="MDE1515140.1"/>
    <property type="molecule type" value="Genomic_DNA"/>
</dbReference>
<sequence>MIMEQIQREHRYMVRLLSMLGQKLARVKNEQPINYRLLKEIVDYLASHSEQVHHPKEDILYRYYLAHYADPLIANLAQQHQALAQMSQQFLEVTVMILHDAVVPQAVLVELLQTFIDQQTQHLELEEQSILPLIRQSFSGDDWRSVEAQWQENLDDPVFGDTIAERYAHLAHRVRTSESESI</sequence>
<dbReference type="Pfam" id="PF01814">
    <property type="entry name" value="Hemerythrin"/>
    <property type="match status" value="1"/>
</dbReference>
<proteinExistence type="predicted"/>
<accession>A0ABT5V0F1</accession>
<dbReference type="RefSeq" id="WP_274722784.1">
    <property type="nucleotide sequence ID" value="NZ_JARBFT010000007.1"/>
</dbReference>
<dbReference type="Proteomes" id="UP001216189">
    <property type="component" value="Unassembled WGS sequence"/>
</dbReference>
<dbReference type="PANTHER" id="PTHR39966">
    <property type="entry name" value="BLL2471 PROTEIN-RELATED"/>
    <property type="match status" value="1"/>
</dbReference>
<gene>
    <name evidence="2" type="ORF">PUN32_08950</name>
</gene>
<protein>
    <submittedName>
        <fullName evidence="2">Hemerythrin domain-containing protein</fullName>
    </submittedName>
</protein>
<evidence type="ECO:0000313" key="3">
    <source>
        <dbReference type="Proteomes" id="UP001216189"/>
    </source>
</evidence>